<proteinExistence type="predicted"/>
<dbReference type="EMBL" id="GISG01085835">
    <property type="protein sequence ID" value="MBA4633173.1"/>
    <property type="molecule type" value="Transcribed_RNA"/>
</dbReference>
<reference evidence="1" key="1">
    <citation type="journal article" date="2013" name="J. Plant Res.">
        <title>Effect of fungi and light on seed germination of three Opuntia species from semiarid lands of central Mexico.</title>
        <authorList>
            <person name="Delgado-Sanchez P."/>
            <person name="Jimenez-Bremont J.F."/>
            <person name="Guerrero-Gonzalez Mde L."/>
            <person name="Flores J."/>
        </authorList>
    </citation>
    <scope>NUCLEOTIDE SEQUENCE</scope>
    <source>
        <tissue evidence="1">Cladode</tissue>
    </source>
</reference>
<protein>
    <submittedName>
        <fullName evidence="1">Uncharacterized protein</fullName>
    </submittedName>
</protein>
<name>A0A7C8Z491_OPUST</name>
<reference evidence="1" key="2">
    <citation type="submission" date="2020-07" db="EMBL/GenBank/DDBJ databases">
        <authorList>
            <person name="Vera ALvarez R."/>
            <person name="Arias-Moreno D.M."/>
            <person name="Jimenez-Jacinto V."/>
            <person name="Jimenez-Bremont J.F."/>
            <person name="Swaminathan K."/>
            <person name="Moose S.P."/>
            <person name="Guerrero-Gonzalez M.L."/>
            <person name="Marino-Ramirez L."/>
            <person name="Landsman D."/>
            <person name="Rodriguez-Kessler M."/>
            <person name="Delgado-Sanchez P."/>
        </authorList>
    </citation>
    <scope>NUCLEOTIDE SEQUENCE</scope>
    <source>
        <tissue evidence="1">Cladode</tissue>
    </source>
</reference>
<organism evidence="1">
    <name type="scientific">Opuntia streptacantha</name>
    <name type="common">Prickly pear cactus</name>
    <name type="synonym">Opuntia cardona</name>
    <dbReference type="NCBI Taxonomy" id="393608"/>
    <lineage>
        <taxon>Eukaryota</taxon>
        <taxon>Viridiplantae</taxon>
        <taxon>Streptophyta</taxon>
        <taxon>Embryophyta</taxon>
        <taxon>Tracheophyta</taxon>
        <taxon>Spermatophyta</taxon>
        <taxon>Magnoliopsida</taxon>
        <taxon>eudicotyledons</taxon>
        <taxon>Gunneridae</taxon>
        <taxon>Pentapetalae</taxon>
        <taxon>Caryophyllales</taxon>
        <taxon>Cactineae</taxon>
        <taxon>Cactaceae</taxon>
        <taxon>Opuntioideae</taxon>
        <taxon>Opuntia</taxon>
    </lineage>
</organism>
<evidence type="ECO:0000313" key="1">
    <source>
        <dbReference type="EMBL" id="MBA4633173.1"/>
    </source>
</evidence>
<accession>A0A7C8Z491</accession>
<sequence length="100" mass="10465">MFSFLTDPFCFSLEPKGLSSSESSFLLEFASVLFFICNFDDKGFSSSESSGGDFTLTAFSFCVCDGAAVALPLSDTLKFGFGNPEGSLALSGLSSSESSS</sequence>
<dbReference type="AlphaFoldDB" id="A0A7C8Z491"/>